<accession>D4JVH7</accession>
<reference evidence="3 4" key="2">
    <citation type="submission" date="2010-03" db="EMBL/GenBank/DDBJ databases">
        <authorList>
            <person name="Pajon A."/>
        </authorList>
    </citation>
    <scope>NUCLEOTIDE SEQUENCE [LARGE SCALE GENOMIC DNA]</scope>
    <source>
        <strain evidence="3 4">70/3</strain>
    </source>
</reference>
<dbReference type="SUPFAM" id="SSF51445">
    <property type="entry name" value="(Trans)glycosidases"/>
    <property type="match status" value="1"/>
</dbReference>
<evidence type="ECO:0000256" key="1">
    <source>
        <dbReference type="ARBA" id="ARBA00010646"/>
    </source>
</evidence>
<dbReference type="InterPro" id="IPR017853">
    <property type="entry name" value="GH"/>
</dbReference>
<name>D4JVH7_9FIRM</name>
<dbReference type="InterPro" id="IPR002053">
    <property type="entry name" value="Glyco_hydro_25"/>
</dbReference>
<dbReference type="CAZy" id="GH25">
    <property type="family name" value="Glycoside Hydrolase Family 25"/>
</dbReference>
<dbReference type="GO" id="GO:0016998">
    <property type="term" value="P:cell wall macromolecule catabolic process"/>
    <property type="evidence" value="ECO:0007669"/>
    <property type="project" value="InterPro"/>
</dbReference>
<evidence type="ECO:0000313" key="3">
    <source>
        <dbReference type="EMBL" id="CBK97096.1"/>
    </source>
</evidence>
<dbReference type="BioCyc" id="ESIR657319:G136K-1755-MONOMER"/>
<protein>
    <submittedName>
        <fullName evidence="3">Lyzozyme M1 (1,4-beta-N-acetylmuramidase)</fullName>
    </submittedName>
</protein>
<dbReference type="AlphaFoldDB" id="D4JVH7"/>
<organism evidence="3 4">
    <name type="scientific">[Eubacterium] siraeum 70/3</name>
    <dbReference type="NCBI Taxonomy" id="657319"/>
    <lineage>
        <taxon>Bacteria</taxon>
        <taxon>Bacillati</taxon>
        <taxon>Bacillota</taxon>
        <taxon>Clostridia</taxon>
        <taxon>Eubacteriales</taxon>
        <taxon>Oscillospiraceae</taxon>
        <taxon>Oscillospiraceae incertae sedis</taxon>
    </lineage>
</organism>
<dbReference type="HOGENOM" id="CLU_749536_0_0_9"/>
<dbReference type="Pfam" id="PF01183">
    <property type="entry name" value="Glyco_hydro_25"/>
    <property type="match status" value="1"/>
</dbReference>
<dbReference type="PATRIC" id="fig|657319.3.peg.2488"/>
<dbReference type="Proteomes" id="UP000008803">
    <property type="component" value="Chromosome"/>
</dbReference>
<gene>
    <name evidence="3" type="ORF">EUS_20750</name>
</gene>
<evidence type="ECO:0000256" key="2">
    <source>
        <dbReference type="SAM" id="MobiDB-lite"/>
    </source>
</evidence>
<reference evidence="3 4" key="1">
    <citation type="submission" date="2010-03" db="EMBL/GenBank/DDBJ databases">
        <title>The genome sequence of Eubacterium siraeum 70/3.</title>
        <authorList>
            <consortium name="metaHIT consortium -- http://www.metahit.eu/"/>
            <person name="Pajon A."/>
            <person name="Turner K."/>
            <person name="Parkhill J."/>
            <person name="Duncan S."/>
            <person name="Flint H."/>
        </authorList>
    </citation>
    <scope>NUCLEOTIDE SEQUENCE [LARGE SCALE GENOMIC DNA]</scope>
    <source>
        <strain evidence="3 4">70/3</strain>
    </source>
</reference>
<dbReference type="Gene3D" id="3.20.20.80">
    <property type="entry name" value="Glycosidases"/>
    <property type="match status" value="1"/>
</dbReference>
<proteinExistence type="inferred from homology"/>
<dbReference type="CDD" id="cd06414">
    <property type="entry name" value="GH25_LytC-like"/>
    <property type="match status" value="1"/>
</dbReference>
<dbReference type="PANTHER" id="PTHR34135:SF2">
    <property type="entry name" value="LYSOZYME"/>
    <property type="match status" value="1"/>
</dbReference>
<feature type="region of interest" description="Disordered" evidence="2">
    <location>
        <begin position="207"/>
        <end position="226"/>
    </location>
</feature>
<dbReference type="EMBL" id="FP929044">
    <property type="protein sequence ID" value="CBK97096.1"/>
    <property type="molecule type" value="Genomic_DNA"/>
</dbReference>
<dbReference type="PROSITE" id="PS51904">
    <property type="entry name" value="GLYCOSYL_HYDROL_F25_2"/>
    <property type="match status" value="1"/>
</dbReference>
<dbReference type="GO" id="GO:0016052">
    <property type="term" value="P:carbohydrate catabolic process"/>
    <property type="evidence" value="ECO:0007669"/>
    <property type="project" value="TreeGrafter"/>
</dbReference>
<dbReference type="PANTHER" id="PTHR34135">
    <property type="entry name" value="LYSOZYME"/>
    <property type="match status" value="1"/>
</dbReference>
<evidence type="ECO:0000313" key="4">
    <source>
        <dbReference type="Proteomes" id="UP000008803"/>
    </source>
</evidence>
<dbReference type="KEGG" id="esu:EUS_20750"/>
<sequence length="369" mass="40990">MLKVKGIDISRAQEQFDFTAAVSAGVKFVIIRAGIRTDEDTYFRRNIEQCRKLGIDFGCYWYVTATDTAELDRQINACVKAIGDEKPSYPVFCDMEEQRQIDNLTSKERTDMALEFCDRLNKAGLPSGVYANPAWLESYYQKERIVGKRDIWLAHWTESPDNPSRYDYGQKMWQWGIDSIAGKDVDGDICFINYPAKTDYWYKTHSGTDTPAKPSDPVKPTTPTAKTYKAGEGVQLSNTALYGSSTTSQPANHLTGTYYIHIADDVLNGRIRITTPKGCSAVTGWVNVSDIGRKTADQPAPSADVKTVKVGGKVKVNAGATFSDGTEPYPFVYTTIFDVITMSKDGKEALIGIGTDVTGWMYVKDLKAE</sequence>
<dbReference type="GO" id="GO:0009253">
    <property type="term" value="P:peptidoglycan catabolic process"/>
    <property type="evidence" value="ECO:0007669"/>
    <property type="project" value="InterPro"/>
</dbReference>
<dbReference type="GO" id="GO:0003796">
    <property type="term" value="F:lysozyme activity"/>
    <property type="evidence" value="ECO:0007669"/>
    <property type="project" value="InterPro"/>
</dbReference>
<comment type="similarity">
    <text evidence="1">Belongs to the glycosyl hydrolase 25 family.</text>
</comment>